<feature type="compositionally biased region" description="Basic residues" evidence="1">
    <location>
        <begin position="157"/>
        <end position="169"/>
    </location>
</feature>
<evidence type="ECO:0000256" key="1">
    <source>
        <dbReference type="SAM" id="MobiDB-lite"/>
    </source>
</evidence>
<protein>
    <submittedName>
        <fullName evidence="2">Basic proline-rich protein-like</fullName>
    </submittedName>
</protein>
<sequence length="196" mass="22482">MEGEREGWGKVKGVSPGRMVPVAGERWVVDRRAGRRHWRKERGALTDGARGGGFAAGGGGERRWRLSPVRRSWGYLRKGAAVLDVELGGRGCYTKDGRRSEKWAKSEEHGGYSGGDDTEEAGPRQRWAAGSRTPERSLGCWRAATWSEEEEAERSRSARTRRRPARRRRWETPRWTPTMAWRHWRLATGEVDLRWR</sequence>
<reference evidence="2" key="1">
    <citation type="journal article" date="2023" name="GigaByte">
        <title>Genome assembly of the bearded iris, Iris pallida Lam.</title>
        <authorList>
            <person name="Bruccoleri R.E."/>
            <person name="Oakeley E.J."/>
            <person name="Faust A.M.E."/>
            <person name="Altorfer M."/>
            <person name="Dessus-Babus S."/>
            <person name="Burckhardt D."/>
            <person name="Oertli M."/>
            <person name="Naumann U."/>
            <person name="Petersen F."/>
            <person name="Wong J."/>
        </authorList>
    </citation>
    <scope>NUCLEOTIDE SEQUENCE</scope>
    <source>
        <strain evidence="2">GSM-AAB239-AS_SAM_17_03QT</strain>
    </source>
</reference>
<feature type="compositionally biased region" description="Basic and acidic residues" evidence="1">
    <location>
        <begin position="96"/>
        <end position="110"/>
    </location>
</feature>
<dbReference type="AlphaFoldDB" id="A0AAX6HF05"/>
<name>A0AAX6HF05_IRIPA</name>
<feature type="region of interest" description="Disordered" evidence="1">
    <location>
        <begin position="96"/>
        <end position="169"/>
    </location>
</feature>
<dbReference type="EMBL" id="JANAVB010009920">
    <property type="protein sequence ID" value="KAJ6839660.1"/>
    <property type="molecule type" value="Genomic_DNA"/>
</dbReference>
<reference evidence="2" key="2">
    <citation type="submission" date="2023-04" db="EMBL/GenBank/DDBJ databases">
        <authorList>
            <person name="Bruccoleri R.E."/>
            <person name="Oakeley E.J."/>
            <person name="Faust A.-M."/>
            <person name="Dessus-Babus S."/>
            <person name="Altorfer M."/>
            <person name="Burckhardt D."/>
            <person name="Oertli M."/>
            <person name="Naumann U."/>
            <person name="Petersen F."/>
            <person name="Wong J."/>
        </authorList>
    </citation>
    <scope>NUCLEOTIDE SEQUENCE</scope>
    <source>
        <strain evidence="2">GSM-AAB239-AS_SAM_17_03QT</strain>
        <tissue evidence="2">Leaf</tissue>
    </source>
</reference>
<feature type="region of interest" description="Disordered" evidence="1">
    <location>
        <begin position="38"/>
        <end position="61"/>
    </location>
</feature>
<evidence type="ECO:0000313" key="2">
    <source>
        <dbReference type="EMBL" id="KAJ6839660.1"/>
    </source>
</evidence>
<accession>A0AAX6HF05</accession>
<gene>
    <name evidence="2" type="ORF">M6B38_314615</name>
</gene>
<keyword evidence="3" id="KW-1185">Reference proteome</keyword>
<comment type="caution">
    <text evidence="2">The sequence shown here is derived from an EMBL/GenBank/DDBJ whole genome shotgun (WGS) entry which is preliminary data.</text>
</comment>
<dbReference type="Proteomes" id="UP001140949">
    <property type="component" value="Unassembled WGS sequence"/>
</dbReference>
<proteinExistence type="predicted"/>
<feature type="compositionally biased region" description="Gly residues" evidence="1">
    <location>
        <begin position="49"/>
        <end position="59"/>
    </location>
</feature>
<evidence type="ECO:0000313" key="3">
    <source>
        <dbReference type="Proteomes" id="UP001140949"/>
    </source>
</evidence>
<organism evidence="2 3">
    <name type="scientific">Iris pallida</name>
    <name type="common">Sweet iris</name>
    <dbReference type="NCBI Taxonomy" id="29817"/>
    <lineage>
        <taxon>Eukaryota</taxon>
        <taxon>Viridiplantae</taxon>
        <taxon>Streptophyta</taxon>
        <taxon>Embryophyta</taxon>
        <taxon>Tracheophyta</taxon>
        <taxon>Spermatophyta</taxon>
        <taxon>Magnoliopsida</taxon>
        <taxon>Liliopsida</taxon>
        <taxon>Asparagales</taxon>
        <taxon>Iridaceae</taxon>
        <taxon>Iridoideae</taxon>
        <taxon>Irideae</taxon>
        <taxon>Iris</taxon>
    </lineage>
</organism>